<evidence type="ECO:0000313" key="4">
    <source>
        <dbReference type="Proteomes" id="UP000034085"/>
    </source>
</evidence>
<dbReference type="PANTHER" id="PTHR15032:SF4">
    <property type="entry name" value="N-ACYL-PHOSPHATIDYLETHANOLAMINE-HYDROLYZING PHOSPHOLIPASE D"/>
    <property type="match status" value="1"/>
</dbReference>
<dbReference type="EMBL" id="CP011132">
    <property type="protein sequence ID" value="AKE58088.1"/>
    <property type="molecule type" value="Genomic_DNA"/>
</dbReference>
<dbReference type="GO" id="GO:0005737">
    <property type="term" value="C:cytoplasm"/>
    <property type="evidence" value="ECO:0007669"/>
    <property type="project" value="TreeGrafter"/>
</dbReference>
<sequence length="377" mass="42523">MKPLSVCVVVIMLIASAATLPFILNAGFGQAPQGAQLSQVEQSVNYRDGQFHNQVPTPGYTGNKSMLAAWWEFLVAKRENARPAQPLPLVATDLASLPVEQNTLIWLGHSSWYLQLGGKRILIDPVFSSYAAPFSFLNKAFAGEYPWTAQAMPEIDLLIISHDHYDHLDYATITALMPKVKRVLTPLGVGSHLRYWGMNGDVIEERDWNQSVRVDDSLMVHVLPARHFSGRGIKRNQTLWASFLFETPEQKIYYSGDSGYGPHFRAIGEQFGGIDLAIMENGQYDQDWKYIHMMPEETAQAALDLRAKAILPGHAGRFVLAKHSWDDPYKRLALASRNKAYRLLTPMQGEPVKLDDPAQRFTTWWDQATHLQERSSE</sequence>
<dbReference type="AlphaFoldDB" id="A0A0F6RE95"/>
<dbReference type="SMART" id="SM00849">
    <property type="entry name" value="Lactamase_B"/>
    <property type="match status" value="1"/>
</dbReference>
<dbReference type="SUPFAM" id="SSF56281">
    <property type="entry name" value="Metallo-hydrolase/oxidoreductase"/>
    <property type="match status" value="1"/>
</dbReference>
<proteinExistence type="predicted"/>
<dbReference type="OrthoDB" id="9805728at2"/>
<dbReference type="InterPro" id="IPR036866">
    <property type="entry name" value="RibonucZ/Hydroxyglut_hydro"/>
</dbReference>
<dbReference type="Gene3D" id="3.60.15.10">
    <property type="entry name" value="Ribonuclease Z/Hydroxyacylglutathione hydrolase-like"/>
    <property type="match status" value="1"/>
</dbReference>
<evidence type="ECO:0000259" key="2">
    <source>
        <dbReference type="SMART" id="SM00849"/>
    </source>
</evidence>
<dbReference type="HOGENOM" id="CLU_020884_0_2_6"/>
<feature type="signal peptide" evidence="1">
    <location>
        <begin position="1"/>
        <end position="17"/>
    </location>
</feature>
<reference evidence="3 4" key="1">
    <citation type="journal article" date="2013" name="Appl. Microbiol. Biotechnol.">
        <title>Glycerol assimilation and production of 1,3-propanediol by Citrobacter amalonaticus Y19.</title>
        <authorList>
            <person name="Ainala S.K."/>
            <person name="Ashok S."/>
            <person name="Ko Y."/>
            <person name="Park S."/>
        </authorList>
    </citation>
    <scope>NUCLEOTIDE SEQUENCE [LARGE SCALE GENOMIC DNA]</scope>
    <source>
        <strain evidence="3 4">Y19</strain>
    </source>
</reference>
<name>A0A0F6RE95_CITAM</name>
<dbReference type="RefSeq" id="WP_046477171.1">
    <property type="nucleotide sequence ID" value="NZ_CP011132.1"/>
</dbReference>
<evidence type="ECO:0000256" key="1">
    <source>
        <dbReference type="SAM" id="SignalP"/>
    </source>
</evidence>
<evidence type="ECO:0000313" key="3">
    <source>
        <dbReference type="EMBL" id="AKE58088.1"/>
    </source>
</evidence>
<organism evidence="3 4">
    <name type="scientific">Citrobacter amalonaticus Y19</name>
    <dbReference type="NCBI Taxonomy" id="1261127"/>
    <lineage>
        <taxon>Bacteria</taxon>
        <taxon>Pseudomonadati</taxon>
        <taxon>Pseudomonadota</taxon>
        <taxon>Gammaproteobacteria</taxon>
        <taxon>Enterobacterales</taxon>
        <taxon>Enterobacteriaceae</taxon>
        <taxon>Citrobacter</taxon>
    </lineage>
</organism>
<dbReference type="InterPro" id="IPR001279">
    <property type="entry name" value="Metallo-B-lactamas"/>
</dbReference>
<feature type="domain" description="Metallo-beta-lactamase" evidence="2">
    <location>
        <begin position="108"/>
        <end position="314"/>
    </location>
</feature>
<keyword evidence="1" id="KW-0732">Signal</keyword>
<feature type="chain" id="PRO_5002508983" evidence="1">
    <location>
        <begin position="18"/>
        <end position="377"/>
    </location>
</feature>
<dbReference type="KEGG" id="cama:F384_02465"/>
<accession>A0A0F6RE95</accession>
<gene>
    <name evidence="3" type="ORF">F384_02465</name>
</gene>
<dbReference type="PATRIC" id="fig|1261127.3.peg.510"/>
<dbReference type="Proteomes" id="UP000034085">
    <property type="component" value="Chromosome"/>
</dbReference>
<dbReference type="PANTHER" id="PTHR15032">
    <property type="entry name" value="N-ACYL-PHOSPHATIDYLETHANOLAMINE-HYDROLYZING PHOSPHOLIPASE D"/>
    <property type="match status" value="1"/>
</dbReference>
<dbReference type="Pfam" id="PF12706">
    <property type="entry name" value="Lactamase_B_2"/>
    <property type="match status" value="1"/>
</dbReference>
<protein>
    <submittedName>
        <fullName evidence="3">Beta-lactamase</fullName>
    </submittedName>
</protein>